<keyword evidence="3" id="KW-1185">Reference proteome</keyword>
<dbReference type="InterPro" id="IPR035965">
    <property type="entry name" value="PAS-like_dom_sf"/>
</dbReference>
<organism evidence="2 3">
    <name type="scientific">Rhizobium oryzicola</name>
    <dbReference type="NCBI Taxonomy" id="1232668"/>
    <lineage>
        <taxon>Bacteria</taxon>
        <taxon>Pseudomonadati</taxon>
        <taxon>Pseudomonadota</taxon>
        <taxon>Alphaproteobacteria</taxon>
        <taxon>Hyphomicrobiales</taxon>
        <taxon>Rhizobiaceae</taxon>
        <taxon>Rhizobium/Agrobacterium group</taxon>
        <taxon>Rhizobium</taxon>
    </lineage>
</organism>
<dbReference type="CDD" id="cd00130">
    <property type="entry name" value="PAS"/>
    <property type="match status" value="1"/>
</dbReference>
<dbReference type="Pfam" id="PF08447">
    <property type="entry name" value="PAS_3"/>
    <property type="match status" value="1"/>
</dbReference>
<evidence type="ECO:0000313" key="2">
    <source>
        <dbReference type="EMBL" id="MDO1582280.1"/>
    </source>
</evidence>
<comment type="caution">
    <text evidence="2">The sequence shown here is derived from an EMBL/GenBank/DDBJ whole genome shotgun (WGS) entry which is preliminary data.</text>
</comment>
<dbReference type="Proteomes" id="UP001169006">
    <property type="component" value="Unassembled WGS sequence"/>
</dbReference>
<protein>
    <submittedName>
        <fullName evidence="2">PAS domain-containing protein</fullName>
    </submittedName>
</protein>
<reference evidence="2" key="1">
    <citation type="journal article" date="2015" name="Int. J. Syst. Evol. Microbiol.">
        <title>Rhizobium oryzicola sp. nov., potential plant-growth-promoting endophytic bacteria isolated from rice roots.</title>
        <authorList>
            <person name="Zhang X.X."/>
            <person name="Gao J.S."/>
            <person name="Cao Y.H."/>
            <person name="Sheirdil R.A."/>
            <person name="Wang X.C."/>
            <person name="Zhang L."/>
        </authorList>
    </citation>
    <scope>NUCLEOTIDE SEQUENCE</scope>
    <source>
        <strain evidence="2">05753</strain>
    </source>
</reference>
<feature type="domain" description="PAS fold-3" evidence="1">
    <location>
        <begin position="22"/>
        <end position="106"/>
    </location>
</feature>
<proteinExistence type="predicted"/>
<dbReference type="SUPFAM" id="SSF55785">
    <property type="entry name" value="PYP-like sensor domain (PAS domain)"/>
    <property type="match status" value="1"/>
</dbReference>
<dbReference type="InterPro" id="IPR013655">
    <property type="entry name" value="PAS_fold_3"/>
</dbReference>
<dbReference type="RefSeq" id="WP_302076420.1">
    <property type="nucleotide sequence ID" value="NZ_JAUKWQ010000002.1"/>
</dbReference>
<name>A0ABT8SV10_9HYPH</name>
<dbReference type="InterPro" id="IPR000014">
    <property type="entry name" value="PAS"/>
</dbReference>
<dbReference type="Gene3D" id="3.30.450.20">
    <property type="entry name" value="PAS domain"/>
    <property type="match status" value="1"/>
</dbReference>
<gene>
    <name evidence="2" type="ORF">Q2T52_09235</name>
</gene>
<dbReference type="EMBL" id="JAUKWQ010000002">
    <property type="protein sequence ID" value="MDO1582280.1"/>
    <property type="molecule type" value="Genomic_DNA"/>
</dbReference>
<evidence type="ECO:0000313" key="3">
    <source>
        <dbReference type="Proteomes" id="UP001169006"/>
    </source>
</evidence>
<evidence type="ECO:0000259" key="1">
    <source>
        <dbReference type="Pfam" id="PF08447"/>
    </source>
</evidence>
<accession>A0ABT8SV10</accession>
<reference evidence="2" key="2">
    <citation type="submission" date="2023-07" db="EMBL/GenBank/DDBJ databases">
        <authorList>
            <person name="Sun H."/>
        </authorList>
    </citation>
    <scope>NUCLEOTIDE SEQUENCE</scope>
    <source>
        <strain evidence="2">05753</strain>
    </source>
</reference>
<sequence length="118" mass="13196">MELLHLFDPVGFWRIDLDTSHTYVSAGNAALFGKSSSSGPINVAEYCERIHPDDLDRFLNALEQAAREKTSYNVCYRLVIRGKEIAVQTIGRYRTSQGTSGEIIGITIRQPQQPEVPV</sequence>